<dbReference type="PANTHER" id="PTHR38042:SF1">
    <property type="entry name" value="UROPORPHYRINOGEN-III SYNTHASE, CHLOROPLASTIC"/>
    <property type="match status" value="1"/>
</dbReference>
<evidence type="ECO:0000256" key="3">
    <source>
        <dbReference type="ARBA" id="ARBA00013109"/>
    </source>
</evidence>
<comment type="catalytic activity">
    <reaction evidence="8 9">
        <text>hydroxymethylbilane = uroporphyrinogen III + H2O</text>
        <dbReference type="Rhea" id="RHEA:18965"/>
        <dbReference type="ChEBI" id="CHEBI:15377"/>
        <dbReference type="ChEBI" id="CHEBI:57308"/>
        <dbReference type="ChEBI" id="CHEBI:57845"/>
        <dbReference type="EC" id="4.2.1.75"/>
    </reaction>
</comment>
<organism evidence="11 12">
    <name type="scientific">Enterococcus saigonensis</name>
    <dbReference type="NCBI Taxonomy" id="1805431"/>
    <lineage>
        <taxon>Bacteria</taxon>
        <taxon>Bacillati</taxon>
        <taxon>Bacillota</taxon>
        <taxon>Bacilli</taxon>
        <taxon>Lactobacillales</taxon>
        <taxon>Enterococcaceae</taxon>
        <taxon>Enterococcus</taxon>
    </lineage>
</organism>
<gene>
    <name evidence="11" type="primary">hemD</name>
    <name evidence="11" type="ORF">EsVE80_05040</name>
</gene>
<evidence type="ECO:0000256" key="1">
    <source>
        <dbReference type="ARBA" id="ARBA00004772"/>
    </source>
</evidence>
<comment type="similarity">
    <text evidence="2 9">Belongs to the uroporphyrinogen-III synthase family.</text>
</comment>
<dbReference type="KEGG" id="esg:EsVE80_05040"/>
<evidence type="ECO:0000313" key="12">
    <source>
        <dbReference type="Proteomes" id="UP000502998"/>
    </source>
</evidence>
<keyword evidence="12" id="KW-1185">Reference proteome</keyword>
<name>A0A679IK39_9ENTE</name>
<protein>
    <recommendedName>
        <fullName evidence="7 9">Uroporphyrinogen-III synthase</fullName>
        <ecNumber evidence="3 9">4.2.1.75</ecNumber>
    </recommendedName>
</protein>
<evidence type="ECO:0000256" key="8">
    <source>
        <dbReference type="ARBA" id="ARBA00048617"/>
    </source>
</evidence>
<evidence type="ECO:0000313" key="11">
    <source>
        <dbReference type="EMBL" id="BCA84981.1"/>
    </source>
</evidence>
<sequence>MGEGRILLTRIAELNESDQFFFTTHGYETEILPLTEISLRNLSAKEIEEIKTTQWLFFTSQVPVANVLKYAHPSVKIAVIGQKTAQAVIKAGFTPTFISPKETKDMLLSTWQKIYPTQTRILYPKSQLAENGLETILAAHQVKSFVAYENIFPKESQKKLQKVLRAKKITAVYFTSPSSWHRFMAVYQESFQYPLQFFAIGETTKKAIEKSGYTAILKKDVAKISKKNC</sequence>
<dbReference type="AlphaFoldDB" id="A0A679IK39"/>
<evidence type="ECO:0000256" key="6">
    <source>
        <dbReference type="ARBA" id="ARBA00037589"/>
    </source>
</evidence>
<dbReference type="PANTHER" id="PTHR38042">
    <property type="entry name" value="UROPORPHYRINOGEN-III SYNTHASE, CHLOROPLASTIC"/>
    <property type="match status" value="1"/>
</dbReference>
<evidence type="ECO:0000259" key="10">
    <source>
        <dbReference type="Pfam" id="PF02602"/>
    </source>
</evidence>
<dbReference type="Proteomes" id="UP000502998">
    <property type="component" value="Chromosome"/>
</dbReference>
<dbReference type="UniPathway" id="UPA00251">
    <property type="reaction ID" value="UER00320"/>
</dbReference>
<comment type="function">
    <text evidence="6 9">Catalyzes cyclization of the linear tetrapyrrole, hydroxymethylbilane, to the macrocyclic uroporphyrinogen III.</text>
</comment>
<evidence type="ECO:0000256" key="4">
    <source>
        <dbReference type="ARBA" id="ARBA00023239"/>
    </source>
</evidence>
<evidence type="ECO:0000256" key="5">
    <source>
        <dbReference type="ARBA" id="ARBA00023244"/>
    </source>
</evidence>
<feature type="domain" description="Tetrapyrrole biosynthesis uroporphyrinogen III synthase" evidence="10">
    <location>
        <begin position="24"/>
        <end position="217"/>
    </location>
</feature>
<dbReference type="RefSeq" id="WP_173102347.1">
    <property type="nucleotide sequence ID" value="NZ_AP022822.1"/>
</dbReference>
<evidence type="ECO:0000256" key="2">
    <source>
        <dbReference type="ARBA" id="ARBA00008133"/>
    </source>
</evidence>
<dbReference type="InterPro" id="IPR036108">
    <property type="entry name" value="4pyrrol_syn_uPrphyn_synt_sf"/>
</dbReference>
<dbReference type="EMBL" id="AP022822">
    <property type="protein sequence ID" value="BCA84981.1"/>
    <property type="molecule type" value="Genomic_DNA"/>
</dbReference>
<reference evidence="11 12" key="1">
    <citation type="submission" date="2020-02" db="EMBL/GenBank/DDBJ databases">
        <title>Characterization of vanA genotype vancomycin-resistant Enterococcus saigonensis VE80.</title>
        <authorList>
            <person name="Harada T."/>
            <person name="Motooka D."/>
            <person name="Nakamura S."/>
            <person name="Yamamoto Y."/>
            <person name="Kawahara R."/>
            <person name="Kawatsu K."/>
        </authorList>
    </citation>
    <scope>NUCLEOTIDE SEQUENCE [LARGE SCALE GENOMIC DNA]</scope>
    <source>
        <strain evidence="11 12">VE80</strain>
    </source>
</reference>
<dbReference type="CDD" id="cd06578">
    <property type="entry name" value="HemD"/>
    <property type="match status" value="1"/>
</dbReference>
<dbReference type="GO" id="GO:0006780">
    <property type="term" value="P:uroporphyrinogen III biosynthetic process"/>
    <property type="evidence" value="ECO:0007669"/>
    <property type="project" value="UniProtKB-UniRule"/>
</dbReference>
<dbReference type="GO" id="GO:0006782">
    <property type="term" value="P:protoporphyrinogen IX biosynthetic process"/>
    <property type="evidence" value="ECO:0007669"/>
    <property type="project" value="UniProtKB-UniRule"/>
</dbReference>
<evidence type="ECO:0000256" key="9">
    <source>
        <dbReference type="RuleBase" id="RU366031"/>
    </source>
</evidence>
<dbReference type="Gene3D" id="3.40.50.10090">
    <property type="match status" value="2"/>
</dbReference>
<dbReference type="InterPro" id="IPR039793">
    <property type="entry name" value="UROS/Hem4"/>
</dbReference>
<dbReference type="EC" id="4.2.1.75" evidence="3 9"/>
<evidence type="ECO:0000256" key="7">
    <source>
        <dbReference type="ARBA" id="ARBA00040167"/>
    </source>
</evidence>
<dbReference type="GO" id="GO:0004852">
    <property type="term" value="F:uroporphyrinogen-III synthase activity"/>
    <property type="evidence" value="ECO:0007669"/>
    <property type="project" value="UniProtKB-UniRule"/>
</dbReference>
<accession>A0A679IK39</accession>
<keyword evidence="5 9" id="KW-0627">Porphyrin biosynthesis</keyword>
<comment type="pathway">
    <text evidence="1 9">Porphyrin-containing compound metabolism; protoporphyrin-IX biosynthesis; coproporphyrinogen-III from 5-aminolevulinate: step 3/4.</text>
</comment>
<dbReference type="InterPro" id="IPR003754">
    <property type="entry name" value="4pyrrol_synth_uPrphyn_synth"/>
</dbReference>
<dbReference type="Pfam" id="PF02602">
    <property type="entry name" value="HEM4"/>
    <property type="match status" value="1"/>
</dbReference>
<proteinExistence type="inferred from homology"/>
<keyword evidence="4 9" id="KW-0456">Lyase</keyword>
<dbReference type="SUPFAM" id="SSF69618">
    <property type="entry name" value="HemD-like"/>
    <property type="match status" value="1"/>
</dbReference>